<reference evidence="1 2" key="1">
    <citation type="submission" date="2013-01" db="EMBL/GenBank/DDBJ databases">
        <authorList>
            <person name="Harkins D.M."/>
            <person name="Durkin A.S."/>
            <person name="Brinkac L.M."/>
            <person name="Haft D.H."/>
            <person name="Selengut J.D."/>
            <person name="Sanka R."/>
            <person name="DePew J."/>
            <person name="Purushe J."/>
            <person name="Peacock S.J."/>
            <person name="Thaipadungpanit J."/>
            <person name="Wuthiekanun V.W."/>
            <person name="Day N.P."/>
            <person name="Vinetz J.M."/>
            <person name="Sutton G.G."/>
            <person name="Nierman W.C."/>
            <person name="Fouts D.E."/>
        </authorList>
    </citation>
    <scope>NUCLEOTIDE SEQUENCE [LARGE SCALE GENOMIC DNA]</scope>
    <source>
        <strain evidence="1 2">FPW1039</strain>
    </source>
</reference>
<dbReference type="AlphaFoldDB" id="A0A0F6IBL1"/>
<protein>
    <submittedName>
        <fullName evidence="1">Uncharacterized protein</fullName>
    </submittedName>
</protein>
<organism evidence="1 2">
    <name type="scientific">Leptospira interrogans str. FPW1039</name>
    <dbReference type="NCBI Taxonomy" id="1193040"/>
    <lineage>
        <taxon>Bacteria</taxon>
        <taxon>Pseudomonadati</taxon>
        <taxon>Spirochaetota</taxon>
        <taxon>Spirochaetia</taxon>
        <taxon>Leptospirales</taxon>
        <taxon>Leptospiraceae</taxon>
        <taxon>Leptospira</taxon>
    </lineage>
</organism>
<proteinExistence type="predicted"/>
<dbReference type="Proteomes" id="UP000012164">
    <property type="component" value="Unassembled WGS sequence"/>
</dbReference>
<dbReference type="EMBL" id="AKWR02000171">
    <property type="protein sequence ID" value="EMJ35436.1"/>
    <property type="molecule type" value="Genomic_DNA"/>
</dbReference>
<comment type="caution">
    <text evidence="1">The sequence shown here is derived from an EMBL/GenBank/DDBJ whole genome shotgun (WGS) entry which is preliminary data.</text>
</comment>
<gene>
    <name evidence="1" type="ORF">LEP1GSC079_4669</name>
</gene>
<accession>A0A0F6IBL1</accession>
<evidence type="ECO:0000313" key="1">
    <source>
        <dbReference type="EMBL" id="EMJ35436.1"/>
    </source>
</evidence>
<evidence type="ECO:0000313" key="2">
    <source>
        <dbReference type="Proteomes" id="UP000012164"/>
    </source>
</evidence>
<name>A0A0F6IBL1_LEPIR</name>
<sequence>MFYSKEIKMNMGTHTDLKTQYKCGNYCITFYRKILARHSI</sequence>